<gene>
    <name evidence="1" type="ORF">AVDCRST_MAG96-1587</name>
</gene>
<organism evidence="1">
    <name type="scientific">uncultured Segetibacter sp</name>
    <dbReference type="NCBI Taxonomy" id="481133"/>
    <lineage>
        <taxon>Bacteria</taxon>
        <taxon>Pseudomonadati</taxon>
        <taxon>Bacteroidota</taxon>
        <taxon>Chitinophagia</taxon>
        <taxon>Chitinophagales</taxon>
        <taxon>Chitinophagaceae</taxon>
        <taxon>Segetibacter</taxon>
        <taxon>environmental samples</taxon>
    </lineage>
</organism>
<proteinExistence type="predicted"/>
<dbReference type="EMBL" id="CADCVN010000603">
    <property type="protein sequence ID" value="CAA9492636.1"/>
    <property type="molecule type" value="Genomic_DNA"/>
</dbReference>
<accession>A0A6J4SFJ4</accession>
<evidence type="ECO:0000313" key="1">
    <source>
        <dbReference type="EMBL" id="CAA9492636.1"/>
    </source>
</evidence>
<sequence>MPKVMNARKTFIEYLQRIITSVRPSVNSFSSNPKTFE</sequence>
<dbReference type="AlphaFoldDB" id="A0A6J4SFJ4"/>
<name>A0A6J4SFJ4_9BACT</name>
<reference evidence="1" key="1">
    <citation type="submission" date="2020-02" db="EMBL/GenBank/DDBJ databases">
        <authorList>
            <person name="Meier V. D."/>
        </authorList>
    </citation>
    <scope>NUCLEOTIDE SEQUENCE</scope>
    <source>
        <strain evidence="1">AVDCRST_MAG96</strain>
    </source>
</reference>
<protein>
    <submittedName>
        <fullName evidence="1">Uncharacterized protein</fullName>
    </submittedName>
</protein>